<gene>
    <name evidence="1" type="ORF">GCM10007420_23570</name>
</gene>
<organism evidence="1 2">
    <name type="scientific">Glycocaulis albus</name>
    <dbReference type="NCBI Taxonomy" id="1382801"/>
    <lineage>
        <taxon>Bacteria</taxon>
        <taxon>Pseudomonadati</taxon>
        <taxon>Pseudomonadota</taxon>
        <taxon>Alphaproteobacteria</taxon>
        <taxon>Maricaulales</taxon>
        <taxon>Maricaulaceae</taxon>
        <taxon>Glycocaulis</taxon>
    </lineage>
</organism>
<evidence type="ECO:0008006" key="3">
    <source>
        <dbReference type="Google" id="ProtNLM"/>
    </source>
</evidence>
<dbReference type="Pfam" id="PF10098">
    <property type="entry name" value="DUF2336"/>
    <property type="match status" value="1"/>
</dbReference>
<dbReference type="InterPro" id="IPR019285">
    <property type="entry name" value="DUF2336"/>
</dbReference>
<accession>A0ABQ1XY17</accession>
<protein>
    <recommendedName>
        <fullName evidence="3">DUF2336 domain-containing protein</fullName>
    </recommendedName>
</protein>
<evidence type="ECO:0000313" key="2">
    <source>
        <dbReference type="Proteomes" id="UP000648722"/>
    </source>
</evidence>
<name>A0ABQ1XY17_9PROT</name>
<sequence>MDRADPATAPSVTARSRLTRRLADIVCLPSSQVSPQERWVVADVLEEIMRHAAPELRARIARRLAEQAEAPPGLLRRLALDTYEVAEPILQSARALTDFDLMEIASKGEPRHRTAIARREHVSEVVSAALVSAGDPSEILALLANPGARLASQTVDRLLQMAADELALTHSLIKRPELRPAQAMALFWECGHAQRRTLLERFAVGRTILQDAAEDVFPLAASETPRDELIGRALSYIERRQRNRAAADQSRYGSLEGAIEEAARTGLGPELVDEMARLANVQRSLLDRMLADFGGEPLAVLTKATGLSRGHLMTLLQAAGRAEPAPEQARYVFDTLSVDKAQTVLRYWNWSLTRPVA</sequence>
<keyword evidence="2" id="KW-1185">Reference proteome</keyword>
<evidence type="ECO:0000313" key="1">
    <source>
        <dbReference type="EMBL" id="GGH06344.1"/>
    </source>
</evidence>
<reference evidence="2" key="1">
    <citation type="journal article" date="2019" name="Int. J. Syst. Evol. Microbiol.">
        <title>The Global Catalogue of Microorganisms (GCM) 10K type strain sequencing project: providing services to taxonomists for standard genome sequencing and annotation.</title>
        <authorList>
            <consortium name="The Broad Institute Genomics Platform"/>
            <consortium name="The Broad Institute Genome Sequencing Center for Infectious Disease"/>
            <person name="Wu L."/>
            <person name="Ma J."/>
        </authorList>
    </citation>
    <scope>NUCLEOTIDE SEQUENCE [LARGE SCALE GENOMIC DNA]</scope>
    <source>
        <strain evidence="2">CGMCC 1.12766</strain>
    </source>
</reference>
<dbReference type="Proteomes" id="UP000648722">
    <property type="component" value="Unassembled WGS sequence"/>
</dbReference>
<comment type="caution">
    <text evidence="1">The sequence shown here is derived from an EMBL/GenBank/DDBJ whole genome shotgun (WGS) entry which is preliminary data.</text>
</comment>
<dbReference type="EMBL" id="BMFS01000012">
    <property type="protein sequence ID" value="GGH06344.1"/>
    <property type="molecule type" value="Genomic_DNA"/>
</dbReference>
<dbReference type="RefSeq" id="WP_188452798.1">
    <property type="nucleotide sequence ID" value="NZ_BMFS01000012.1"/>
</dbReference>
<proteinExistence type="predicted"/>